<dbReference type="Proteomes" id="UP000663193">
    <property type="component" value="Chromosome 11"/>
</dbReference>
<evidence type="ECO:0000256" key="1">
    <source>
        <dbReference type="SAM" id="MobiDB-lite"/>
    </source>
</evidence>
<feature type="compositionally biased region" description="Polar residues" evidence="1">
    <location>
        <begin position="79"/>
        <end position="102"/>
    </location>
</feature>
<dbReference type="AlphaFoldDB" id="A0A7U2F911"/>
<dbReference type="RefSeq" id="XP_001799718.1">
    <property type="nucleotide sequence ID" value="XM_001799666.1"/>
</dbReference>
<feature type="region of interest" description="Disordered" evidence="1">
    <location>
        <begin position="1"/>
        <end position="109"/>
    </location>
</feature>
<feature type="compositionally biased region" description="Low complexity" evidence="1">
    <location>
        <begin position="14"/>
        <end position="42"/>
    </location>
</feature>
<dbReference type="OMA" id="MSTHPRY"/>
<evidence type="ECO:0000313" key="3">
    <source>
        <dbReference type="Proteomes" id="UP000663193"/>
    </source>
</evidence>
<evidence type="ECO:0000313" key="2">
    <source>
        <dbReference type="EMBL" id="QRD00902.1"/>
    </source>
</evidence>
<proteinExistence type="predicted"/>
<name>A0A7U2F911_PHANO</name>
<keyword evidence="3" id="KW-1185">Reference proteome</keyword>
<protein>
    <submittedName>
        <fullName evidence="2">Uncharacterized protein</fullName>
    </submittedName>
</protein>
<organism evidence="2 3">
    <name type="scientific">Phaeosphaeria nodorum (strain SN15 / ATCC MYA-4574 / FGSC 10173)</name>
    <name type="common">Glume blotch fungus</name>
    <name type="synonym">Parastagonospora nodorum</name>
    <dbReference type="NCBI Taxonomy" id="321614"/>
    <lineage>
        <taxon>Eukaryota</taxon>
        <taxon>Fungi</taxon>
        <taxon>Dikarya</taxon>
        <taxon>Ascomycota</taxon>
        <taxon>Pezizomycotina</taxon>
        <taxon>Dothideomycetes</taxon>
        <taxon>Pleosporomycetidae</taxon>
        <taxon>Pleosporales</taxon>
        <taxon>Pleosporineae</taxon>
        <taxon>Phaeosphaeriaceae</taxon>
        <taxon>Parastagonospora</taxon>
    </lineage>
</organism>
<dbReference type="OrthoDB" id="3891636at2759"/>
<gene>
    <name evidence="2" type="ORF">JI435_094240</name>
</gene>
<sequence>MAARHYYSLPTEAPQRSRSGSRRPPLTPSTVSSPCVTTLVSLPRRDSAGSVGSPTKAHAMLAKHVSSPPTPRSETPSSILGSPSESRTSAYQTSAYQTSPASSYERPGMWRTESDRYVRQSRQQDGYISFPDFEKFCQTQNGYDQRREQNGVNT</sequence>
<reference evidence="3" key="1">
    <citation type="journal article" date="2021" name="BMC Genomics">
        <title>Chromosome-level genome assembly and manually-curated proteome of model necrotroph Parastagonospora nodorum Sn15 reveals a genome-wide trove of candidate effector homologs, and redundancy of virulence-related functions within an accessory chromosome.</title>
        <authorList>
            <person name="Bertazzoni S."/>
            <person name="Jones D.A.B."/>
            <person name="Phan H.T."/>
            <person name="Tan K.-C."/>
            <person name="Hane J.K."/>
        </authorList>
    </citation>
    <scope>NUCLEOTIDE SEQUENCE [LARGE SCALE GENOMIC DNA]</scope>
    <source>
        <strain evidence="3">SN15 / ATCC MYA-4574 / FGSC 10173)</strain>
    </source>
</reference>
<dbReference type="VEuPathDB" id="FungiDB:JI435_094240"/>
<dbReference type="KEGG" id="pno:SNOG_09424"/>
<accession>A0A7U2F911</accession>
<dbReference type="EMBL" id="CP069033">
    <property type="protein sequence ID" value="QRD00902.1"/>
    <property type="molecule type" value="Genomic_DNA"/>
</dbReference>